<evidence type="ECO:0000256" key="2">
    <source>
        <dbReference type="ARBA" id="ARBA00022475"/>
    </source>
</evidence>
<feature type="transmembrane region" description="Helical" evidence="8">
    <location>
        <begin position="248"/>
        <end position="268"/>
    </location>
</feature>
<feature type="transmembrane region" description="Helical" evidence="8">
    <location>
        <begin position="189"/>
        <end position="207"/>
    </location>
</feature>
<keyword evidence="5 8" id="KW-1133">Transmembrane helix</keyword>
<comment type="subcellular location">
    <subcellularLocation>
        <location evidence="1">Cell membrane</location>
        <topology evidence="1">Multi-pass membrane protein</topology>
    </subcellularLocation>
</comment>
<evidence type="ECO:0000256" key="1">
    <source>
        <dbReference type="ARBA" id="ARBA00004651"/>
    </source>
</evidence>
<evidence type="ECO:0000313" key="9">
    <source>
        <dbReference type="EMBL" id="SBV92633.1"/>
    </source>
</evidence>
<dbReference type="AlphaFoldDB" id="A0A212IZH9"/>
<evidence type="ECO:0008006" key="10">
    <source>
        <dbReference type="Google" id="ProtNLM"/>
    </source>
</evidence>
<feature type="transmembrane region" description="Helical" evidence="8">
    <location>
        <begin position="119"/>
        <end position="145"/>
    </location>
</feature>
<sequence>MNSVFKFFQKPIFYDKRLIFVLWIGAALVAGLGHLNKANNYQIFKYVFYHTIEQVNLYAEYPDKYFDSNHYGPLFSIVIAPFALLPDFLGIPLWEMVIAATLLVAIYKLPMSWKGKVIIYWIAILEVYLNATNSQTNTLIAALIIGSFICIKSEKDFWAACFIMLGLFIKLYGIVGLAFFFFSKHKPKLIGYLFLWGIIFFILPMIISSPQFIIQSYADWYESLMLKNTLNAGSVYQNISAIGLVQRVSGLTFSNLIILVPAVILFALQYIPIKEYRNPVYQYGLLASTLIFIVLFSTGSENSTYIIAVTGVAIWFLIQKKPLNKYLLVLFVFTLFLTLFANSDIIPAFIRREIIRPYSLKALPSLLVWFVLVYQLVAFRKTSEKELSEDYLIDQ</sequence>
<organism evidence="9">
    <name type="scientific">uncultured Dysgonomonas sp</name>
    <dbReference type="NCBI Taxonomy" id="206096"/>
    <lineage>
        <taxon>Bacteria</taxon>
        <taxon>Pseudomonadati</taxon>
        <taxon>Bacteroidota</taxon>
        <taxon>Bacteroidia</taxon>
        <taxon>Bacteroidales</taxon>
        <taxon>Dysgonomonadaceae</taxon>
        <taxon>Dysgonomonas</taxon>
        <taxon>environmental samples</taxon>
    </lineage>
</organism>
<feature type="transmembrane region" description="Helical" evidence="8">
    <location>
        <begin position="326"/>
        <end position="350"/>
    </location>
</feature>
<name>A0A212IZH9_9BACT</name>
<dbReference type="EMBL" id="FLUM01000001">
    <property type="protein sequence ID" value="SBV92633.1"/>
    <property type="molecule type" value="Genomic_DNA"/>
</dbReference>
<evidence type="ECO:0000256" key="8">
    <source>
        <dbReference type="SAM" id="Phobius"/>
    </source>
</evidence>
<feature type="transmembrane region" description="Helical" evidence="8">
    <location>
        <begin position="157"/>
        <end position="182"/>
    </location>
</feature>
<evidence type="ECO:0000256" key="4">
    <source>
        <dbReference type="ARBA" id="ARBA00022692"/>
    </source>
</evidence>
<comment type="similarity">
    <text evidence="7">Belongs to the glycosyltransferase 87 family.</text>
</comment>
<proteinExistence type="inferred from homology"/>
<dbReference type="GO" id="GO:0016758">
    <property type="term" value="F:hexosyltransferase activity"/>
    <property type="evidence" value="ECO:0007669"/>
    <property type="project" value="InterPro"/>
</dbReference>
<reference evidence="9" key="1">
    <citation type="submission" date="2016-04" db="EMBL/GenBank/DDBJ databases">
        <authorList>
            <person name="Evans L.H."/>
            <person name="Alamgir A."/>
            <person name="Owens N."/>
            <person name="Weber N.D."/>
            <person name="Virtaneva K."/>
            <person name="Barbian K."/>
            <person name="Babar A."/>
            <person name="Rosenke K."/>
        </authorList>
    </citation>
    <scope>NUCLEOTIDE SEQUENCE</scope>
    <source>
        <strain evidence="9">86-1</strain>
    </source>
</reference>
<evidence type="ECO:0000256" key="6">
    <source>
        <dbReference type="ARBA" id="ARBA00023136"/>
    </source>
</evidence>
<dbReference type="Pfam" id="PF09594">
    <property type="entry name" value="GT87"/>
    <property type="match status" value="1"/>
</dbReference>
<keyword evidence="4 8" id="KW-0812">Transmembrane</keyword>
<feature type="transmembrane region" description="Helical" evidence="8">
    <location>
        <begin position="303"/>
        <end position="319"/>
    </location>
</feature>
<feature type="transmembrane region" description="Helical" evidence="8">
    <location>
        <begin position="362"/>
        <end position="379"/>
    </location>
</feature>
<evidence type="ECO:0000256" key="5">
    <source>
        <dbReference type="ARBA" id="ARBA00022989"/>
    </source>
</evidence>
<keyword evidence="2" id="KW-1003">Cell membrane</keyword>
<accession>A0A212IZH9</accession>
<keyword evidence="3" id="KW-0808">Transferase</keyword>
<dbReference type="RefSeq" id="WP_296938549.1">
    <property type="nucleotide sequence ID" value="NZ_LT599032.1"/>
</dbReference>
<dbReference type="GO" id="GO:0005886">
    <property type="term" value="C:plasma membrane"/>
    <property type="evidence" value="ECO:0007669"/>
    <property type="project" value="UniProtKB-SubCell"/>
</dbReference>
<evidence type="ECO:0000256" key="7">
    <source>
        <dbReference type="ARBA" id="ARBA00024033"/>
    </source>
</evidence>
<feature type="transmembrane region" description="Helical" evidence="8">
    <location>
        <begin position="74"/>
        <end position="107"/>
    </location>
</feature>
<evidence type="ECO:0000256" key="3">
    <source>
        <dbReference type="ARBA" id="ARBA00022679"/>
    </source>
</evidence>
<gene>
    <name evidence="9" type="ORF">KL86DYS1_10661</name>
</gene>
<feature type="transmembrane region" description="Helical" evidence="8">
    <location>
        <begin position="18"/>
        <end position="35"/>
    </location>
</feature>
<protein>
    <recommendedName>
        <fullName evidence="10">DUF2029 domain-containing protein</fullName>
    </recommendedName>
</protein>
<keyword evidence="6 8" id="KW-0472">Membrane</keyword>
<dbReference type="InterPro" id="IPR018584">
    <property type="entry name" value="GT87"/>
</dbReference>